<keyword evidence="5 7" id="KW-0663">Pyridoxal phosphate</keyword>
<dbReference type="InterPro" id="IPR024169">
    <property type="entry name" value="SP_NH2Trfase/AEP_transaminase"/>
</dbReference>
<evidence type="ECO:0000256" key="3">
    <source>
        <dbReference type="ARBA" id="ARBA00022576"/>
    </source>
</evidence>
<comment type="caution">
    <text evidence="10">The sequence shown here is derived from an EMBL/GenBank/DDBJ whole genome shotgun (WGS) entry which is preliminary data.</text>
</comment>
<dbReference type="EMBL" id="SHKX01000011">
    <property type="protein sequence ID" value="RZU46706.1"/>
    <property type="molecule type" value="Genomic_DNA"/>
</dbReference>
<dbReference type="GO" id="GO:0008453">
    <property type="term" value="F:alanine-glyoxylate transaminase activity"/>
    <property type="evidence" value="ECO:0007669"/>
    <property type="project" value="TreeGrafter"/>
</dbReference>
<evidence type="ECO:0000256" key="8">
    <source>
        <dbReference type="SAM" id="MobiDB-lite"/>
    </source>
</evidence>
<feature type="domain" description="Aminotransferase class V" evidence="9">
    <location>
        <begin position="50"/>
        <end position="344"/>
    </location>
</feature>
<dbReference type="InterPro" id="IPR015422">
    <property type="entry name" value="PyrdxlP-dep_Trfase_small"/>
</dbReference>
<evidence type="ECO:0000256" key="6">
    <source>
        <dbReference type="PIRSR" id="PIRSR000524-1"/>
    </source>
</evidence>
<dbReference type="Proteomes" id="UP000292423">
    <property type="component" value="Unassembled WGS sequence"/>
</dbReference>
<dbReference type="PIRSF" id="PIRSF000524">
    <property type="entry name" value="SPT"/>
    <property type="match status" value="1"/>
</dbReference>
<feature type="binding site" evidence="6">
    <location>
        <position position="352"/>
    </location>
    <ligand>
        <name>substrate</name>
    </ligand>
</feature>
<dbReference type="RefSeq" id="WP_207224590.1">
    <property type="nucleotide sequence ID" value="NZ_SHKX01000011.1"/>
</dbReference>
<dbReference type="GO" id="GO:0004760">
    <property type="term" value="F:L-serine-pyruvate transaminase activity"/>
    <property type="evidence" value="ECO:0007669"/>
    <property type="project" value="TreeGrafter"/>
</dbReference>
<dbReference type="GO" id="GO:0019265">
    <property type="term" value="P:glycine biosynthetic process, by transamination of glyoxylate"/>
    <property type="evidence" value="ECO:0007669"/>
    <property type="project" value="TreeGrafter"/>
</dbReference>
<dbReference type="InterPro" id="IPR000192">
    <property type="entry name" value="Aminotrans_V_dom"/>
</dbReference>
<evidence type="ECO:0000256" key="4">
    <source>
        <dbReference type="ARBA" id="ARBA00022679"/>
    </source>
</evidence>
<dbReference type="InterPro" id="IPR015424">
    <property type="entry name" value="PyrdxlP-dep_Trfase"/>
</dbReference>
<accession>A0A4V2G5Z7</accession>
<keyword evidence="11" id="KW-1185">Reference proteome</keyword>
<dbReference type="Pfam" id="PF00266">
    <property type="entry name" value="Aminotran_5"/>
    <property type="match status" value="1"/>
</dbReference>
<dbReference type="AlphaFoldDB" id="A0A4V2G5Z7"/>
<keyword evidence="4 10" id="KW-0808">Transferase</keyword>
<comment type="similarity">
    <text evidence="2">Belongs to the class-V pyridoxal-phosphate-dependent aminotransferase family.</text>
</comment>
<organism evidence="10 11">
    <name type="scientific">Fluviicoccus keumensis</name>
    <dbReference type="NCBI Taxonomy" id="1435465"/>
    <lineage>
        <taxon>Bacteria</taxon>
        <taxon>Pseudomonadati</taxon>
        <taxon>Pseudomonadota</taxon>
        <taxon>Gammaproteobacteria</taxon>
        <taxon>Moraxellales</taxon>
        <taxon>Moraxellaceae</taxon>
        <taxon>Fluviicoccus</taxon>
    </lineage>
</organism>
<dbReference type="FunFam" id="3.40.640.10:FF:000027">
    <property type="entry name" value="Serine--pyruvate aminotransferase, mitochondrial"/>
    <property type="match status" value="1"/>
</dbReference>
<keyword evidence="3 10" id="KW-0032">Aminotransferase</keyword>
<dbReference type="Gene3D" id="3.40.640.10">
    <property type="entry name" value="Type I PLP-dependent aspartate aminotransferase-like (Major domain)"/>
    <property type="match status" value="1"/>
</dbReference>
<feature type="region of interest" description="Disordered" evidence="8">
    <location>
        <begin position="1"/>
        <end position="21"/>
    </location>
</feature>
<comment type="cofactor">
    <cofactor evidence="1 7">
        <name>pyridoxal 5'-phosphate</name>
        <dbReference type="ChEBI" id="CHEBI:597326"/>
    </cofactor>
</comment>
<gene>
    <name evidence="10" type="ORF">EV700_1087</name>
</gene>
<evidence type="ECO:0000256" key="7">
    <source>
        <dbReference type="PIRSR" id="PIRSR000524-50"/>
    </source>
</evidence>
<evidence type="ECO:0000313" key="10">
    <source>
        <dbReference type="EMBL" id="RZU46706.1"/>
    </source>
</evidence>
<dbReference type="InterPro" id="IPR015421">
    <property type="entry name" value="PyrdxlP-dep_Trfase_major"/>
</dbReference>
<feature type="modified residue" description="N6-(pyridoxal phosphate)lysine" evidence="7">
    <location>
        <position position="204"/>
    </location>
</feature>
<sequence>MLMSPEITPGGYTPPERRLLGPGPSDISTRVLQALAKPTIGYLDPSFVGMMEELKALLRYSFQTRNALTFPVSGPGSAGMEMCFVNLVNPGDKVIVCRNGVFGGRMVENVERCGGIPVIVDDVWGTPVDPQKVADAFRQHPDACVLAFVHAETSTGALSDADTLCRIAREHDALTIVDTVTSLGGVPVLVDQWRADAVYSGSQKCLSCTPGLSPITFSERAVDTVKGRNRKSQSWFLDLNLLLGYWGETTRTYHHTAPTNSLYALHEALRVLQQEGLENAWARHRSNHLALKAGLAELGIEFVVAEDARLPQVNSIHIPGGLDDKQVRGALLQQHGIEIGAGLGALAGKIWRIGLMGYSSRVENVIACLNAMESVLMAQGVKAEPGSAVAAAYRAYAAQATAR</sequence>
<reference evidence="10 11" key="1">
    <citation type="submission" date="2019-02" db="EMBL/GenBank/DDBJ databases">
        <title>Genomic Encyclopedia of Type Strains, Phase IV (KMG-IV): sequencing the most valuable type-strain genomes for metagenomic binning, comparative biology and taxonomic classification.</title>
        <authorList>
            <person name="Goeker M."/>
        </authorList>
    </citation>
    <scope>NUCLEOTIDE SEQUENCE [LARGE SCALE GENOMIC DNA]</scope>
    <source>
        <strain evidence="10 11">DSM 105135</strain>
    </source>
</reference>
<proteinExistence type="inferred from homology"/>
<evidence type="ECO:0000256" key="5">
    <source>
        <dbReference type="ARBA" id="ARBA00022898"/>
    </source>
</evidence>
<evidence type="ECO:0000256" key="2">
    <source>
        <dbReference type="ARBA" id="ARBA00009236"/>
    </source>
</evidence>
<protein>
    <submittedName>
        <fullName evidence="10">Alanine-glyoxylate aminotransferase</fullName>
    </submittedName>
</protein>
<evidence type="ECO:0000313" key="11">
    <source>
        <dbReference type="Proteomes" id="UP000292423"/>
    </source>
</evidence>
<name>A0A4V2G5Z7_9GAMM</name>
<dbReference type="PANTHER" id="PTHR21152">
    <property type="entry name" value="AMINOTRANSFERASE CLASS V"/>
    <property type="match status" value="1"/>
</dbReference>
<dbReference type="Gene3D" id="3.90.1150.10">
    <property type="entry name" value="Aspartate Aminotransferase, domain 1"/>
    <property type="match status" value="1"/>
</dbReference>
<evidence type="ECO:0000259" key="9">
    <source>
        <dbReference type="Pfam" id="PF00266"/>
    </source>
</evidence>
<evidence type="ECO:0000256" key="1">
    <source>
        <dbReference type="ARBA" id="ARBA00001933"/>
    </source>
</evidence>
<dbReference type="SUPFAM" id="SSF53383">
    <property type="entry name" value="PLP-dependent transferases"/>
    <property type="match status" value="1"/>
</dbReference>
<dbReference type="PANTHER" id="PTHR21152:SF40">
    <property type="entry name" value="ALANINE--GLYOXYLATE AMINOTRANSFERASE"/>
    <property type="match status" value="1"/>
</dbReference>